<dbReference type="PANTHER" id="PTHR24123">
    <property type="entry name" value="ANKYRIN REPEAT-CONTAINING"/>
    <property type="match status" value="1"/>
</dbReference>
<feature type="signal peptide" evidence="4">
    <location>
        <begin position="1"/>
        <end position="16"/>
    </location>
</feature>
<evidence type="ECO:0000256" key="4">
    <source>
        <dbReference type="SAM" id="SignalP"/>
    </source>
</evidence>
<keyword evidence="2 3" id="KW-0040">ANK repeat</keyword>
<dbReference type="EMBL" id="WJQU01000002">
    <property type="protein sequence ID" value="KAJ6641244.1"/>
    <property type="molecule type" value="Genomic_DNA"/>
</dbReference>
<keyword evidence="1" id="KW-0677">Repeat</keyword>
<evidence type="ECO:0000313" key="6">
    <source>
        <dbReference type="Proteomes" id="UP001151699"/>
    </source>
</evidence>
<feature type="repeat" description="ANK" evidence="3">
    <location>
        <begin position="367"/>
        <end position="399"/>
    </location>
</feature>
<dbReference type="Pfam" id="PF00023">
    <property type="entry name" value="Ank"/>
    <property type="match status" value="1"/>
</dbReference>
<dbReference type="InterPro" id="IPR051165">
    <property type="entry name" value="Multifunctional_ANK_Repeat"/>
</dbReference>
<dbReference type="InterPro" id="IPR036770">
    <property type="entry name" value="Ankyrin_rpt-contain_sf"/>
</dbReference>
<comment type="caution">
    <text evidence="5">The sequence shown here is derived from an EMBL/GenBank/DDBJ whole genome shotgun (WGS) entry which is preliminary data.</text>
</comment>
<dbReference type="SUPFAM" id="SSF48403">
    <property type="entry name" value="Ankyrin repeat"/>
    <property type="match status" value="1"/>
</dbReference>
<dbReference type="Pfam" id="PF12796">
    <property type="entry name" value="Ank_2"/>
    <property type="match status" value="2"/>
</dbReference>
<proteinExistence type="predicted"/>
<evidence type="ECO:0000256" key="1">
    <source>
        <dbReference type="ARBA" id="ARBA00022737"/>
    </source>
</evidence>
<organism evidence="5 6">
    <name type="scientific">Pseudolycoriella hygida</name>
    <dbReference type="NCBI Taxonomy" id="35572"/>
    <lineage>
        <taxon>Eukaryota</taxon>
        <taxon>Metazoa</taxon>
        <taxon>Ecdysozoa</taxon>
        <taxon>Arthropoda</taxon>
        <taxon>Hexapoda</taxon>
        <taxon>Insecta</taxon>
        <taxon>Pterygota</taxon>
        <taxon>Neoptera</taxon>
        <taxon>Endopterygota</taxon>
        <taxon>Diptera</taxon>
        <taxon>Nematocera</taxon>
        <taxon>Sciaroidea</taxon>
        <taxon>Sciaridae</taxon>
        <taxon>Pseudolycoriella</taxon>
    </lineage>
</organism>
<protein>
    <submittedName>
        <fullName evidence="5">Ankyrin-3</fullName>
    </submittedName>
</protein>
<feature type="repeat" description="ANK" evidence="3">
    <location>
        <begin position="191"/>
        <end position="229"/>
    </location>
</feature>
<accession>A0A9Q0N242</accession>
<keyword evidence="4" id="KW-0732">Signal</keyword>
<dbReference type="PROSITE" id="PS50088">
    <property type="entry name" value="ANK_REPEAT"/>
    <property type="match status" value="6"/>
</dbReference>
<dbReference type="PROSITE" id="PS50297">
    <property type="entry name" value="ANK_REP_REGION"/>
    <property type="match status" value="6"/>
</dbReference>
<feature type="repeat" description="ANK" evidence="3">
    <location>
        <begin position="158"/>
        <end position="190"/>
    </location>
</feature>
<dbReference type="PRINTS" id="PR01415">
    <property type="entry name" value="ANKYRIN"/>
</dbReference>
<name>A0A9Q0N242_9DIPT</name>
<dbReference type="PANTHER" id="PTHR24123:SF33">
    <property type="entry name" value="PROTEIN HOS4"/>
    <property type="match status" value="1"/>
</dbReference>
<dbReference type="AlphaFoldDB" id="A0A9Q0N242"/>
<dbReference type="SMART" id="SM00248">
    <property type="entry name" value="ANK"/>
    <property type="match status" value="8"/>
</dbReference>
<gene>
    <name evidence="5" type="primary">ANK3_1</name>
    <name evidence="5" type="ORF">Bhyg_06179</name>
</gene>
<keyword evidence="6" id="KW-1185">Reference proteome</keyword>
<dbReference type="Proteomes" id="UP001151699">
    <property type="component" value="Chromosome B"/>
</dbReference>
<dbReference type="OrthoDB" id="8195621at2759"/>
<evidence type="ECO:0000256" key="2">
    <source>
        <dbReference type="ARBA" id="ARBA00023043"/>
    </source>
</evidence>
<feature type="repeat" description="ANK" evidence="3">
    <location>
        <begin position="297"/>
        <end position="329"/>
    </location>
</feature>
<feature type="repeat" description="ANK" evidence="3">
    <location>
        <begin position="88"/>
        <end position="120"/>
    </location>
</feature>
<dbReference type="InterPro" id="IPR002110">
    <property type="entry name" value="Ankyrin_rpt"/>
</dbReference>
<feature type="repeat" description="ANK" evidence="3">
    <location>
        <begin position="401"/>
        <end position="439"/>
    </location>
</feature>
<evidence type="ECO:0000256" key="3">
    <source>
        <dbReference type="PROSITE-ProRule" id="PRU00023"/>
    </source>
</evidence>
<feature type="chain" id="PRO_5040218194" evidence="4">
    <location>
        <begin position="17"/>
        <end position="472"/>
    </location>
</feature>
<reference evidence="5" key="1">
    <citation type="submission" date="2022-07" db="EMBL/GenBank/DDBJ databases">
        <authorList>
            <person name="Trinca V."/>
            <person name="Uliana J.V.C."/>
            <person name="Torres T.T."/>
            <person name="Ward R.J."/>
            <person name="Monesi N."/>
        </authorList>
    </citation>
    <scope>NUCLEOTIDE SEQUENCE</scope>
    <source>
        <strain evidence="5">HSMRA1968</strain>
        <tissue evidence="5">Whole embryos</tissue>
    </source>
</reference>
<sequence length="472" mass="52925">MEFFLIVVCFIATVFCGHTSISSDVSQFKRALISNVSEAQSMIDSGLYDKYLTRGLFFMMHFVNEYFIEENFELLLKSGADMEAVNKNGQNGLEFAVVRENSKAVEILLRNGANPNQFDKNNSISILETAIMQNFVVDASMTELLIKHGADMNHTNAQGESALHQAMRIGNPKVPPVLIEHGANVNAKDRQNRTPLHFAAMYDHWSREDRISIAEMLLDRGADVYAEDNEGNTALDLANSRESNVSEAQSMIDSGLYDKYLTRGLFYMMQFVNEYFIEENFELLLKSGADMEAVNENGQNALEYAVVGQNSMAVEILLRNGANPNQFDNNNRTSMLQATIPRGYYPSASITESLVKHGADVNLANEQGETPLHIAIKEGNPRTPPILINHGANVNAKEKTQNRTPLHYVAIYGRWSEEDRMSIAEMLLDHGADVYAEDNDGNTALDIANTRQMRKLFGGKMGFMGWLRTIFW</sequence>
<dbReference type="Gene3D" id="1.25.40.20">
    <property type="entry name" value="Ankyrin repeat-containing domain"/>
    <property type="match status" value="2"/>
</dbReference>
<evidence type="ECO:0000313" key="5">
    <source>
        <dbReference type="EMBL" id="KAJ6641244.1"/>
    </source>
</evidence>